<dbReference type="InterPro" id="IPR044533">
    <property type="entry name" value="FLZ1/2/3"/>
</dbReference>
<keyword evidence="2" id="KW-0479">Metal-binding</keyword>
<keyword evidence="7" id="KW-1185">Reference proteome</keyword>
<reference evidence="6 7" key="1">
    <citation type="journal article" date="2016" name="Sci. Rep.">
        <title>The Dendrobium catenatum Lindl. genome sequence provides insights into polysaccharide synthase, floral development and adaptive evolution.</title>
        <authorList>
            <person name="Zhang G.Q."/>
            <person name="Xu Q."/>
            <person name="Bian C."/>
            <person name="Tsai W.C."/>
            <person name="Yeh C.M."/>
            <person name="Liu K.W."/>
            <person name="Yoshida K."/>
            <person name="Zhang L.S."/>
            <person name="Chang S.B."/>
            <person name="Chen F."/>
            <person name="Shi Y."/>
            <person name="Su Y.Y."/>
            <person name="Zhang Y.Q."/>
            <person name="Chen L.J."/>
            <person name="Yin Y."/>
            <person name="Lin M."/>
            <person name="Huang H."/>
            <person name="Deng H."/>
            <person name="Wang Z.W."/>
            <person name="Zhu S.L."/>
            <person name="Zhao X."/>
            <person name="Deng C."/>
            <person name="Niu S.C."/>
            <person name="Huang J."/>
            <person name="Wang M."/>
            <person name="Liu G.H."/>
            <person name="Yang H.J."/>
            <person name="Xiao X.J."/>
            <person name="Hsiao Y.Y."/>
            <person name="Wu W.L."/>
            <person name="Chen Y.Y."/>
            <person name="Mitsuda N."/>
            <person name="Ohme-Takagi M."/>
            <person name="Luo Y.B."/>
            <person name="Van de Peer Y."/>
            <person name="Liu Z.J."/>
        </authorList>
    </citation>
    <scope>NUCLEOTIDE SEQUENCE [LARGE SCALE GENOMIC DNA]</scope>
    <source>
        <tissue evidence="6">The whole plant</tissue>
    </source>
</reference>
<dbReference type="AlphaFoldDB" id="A0A2I0WB24"/>
<evidence type="ECO:0000313" key="7">
    <source>
        <dbReference type="Proteomes" id="UP000233837"/>
    </source>
</evidence>
<evidence type="ECO:0000256" key="2">
    <source>
        <dbReference type="ARBA" id="ARBA00022723"/>
    </source>
</evidence>
<comment type="similarity">
    <text evidence="1">Belongs to the FLZ family.</text>
</comment>
<dbReference type="PANTHER" id="PTHR46057">
    <property type="entry name" value="FCS-LIKE ZINC FINGER 1-RELATED"/>
    <property type="match status" value="1"/>
</dbReference>
<evidence type="ECO:0000256" key="1">
    <source>
        <dbReference type="ARBA" id="ARBA00009374"/>
    </source>
</evidence>
<feature type="region of interest" description="Disordered" evidence="4">
    <location>
        <begin position="117"/>
        <end position="149"/>
    </location>
</feature>
<dbReference type="GO" id="GO:0046872">
    <property type="term" value="F:metal ion binding"/>
    <property type="evidence" value="ECO:0007669"/>
    <property type="project" value="UniProtKB-KW"/>
</dbReference>
<dbReference type="OrthoDB" id="1916924at2759"/>
<evidence type="ECO:0000259" key="5">
    <source>
        <dbReference type="PROSITE" id="PS51795"/>
    </source>
</evidence>
<accession>A0A2I0WB24</accession>
<evidence type="ECO:0000313" key="6">
    <source>
        <dbReference type="EMBL" id="PKU72847.1"/>
    </source>
</evidence>
<gene>
    <name evidence="6" type="ORF">MA16_Dca013641</name>
</gene>
<dbReference type="PANTHER" id="PTHR46057:SF9">
    <property type="entry name" value="FCS-LIKE ZINC FINGER 1"/>
    <property type="match status" value="1"/>
</dbReference>
<evidence type="ECO:0000256" key="3">
    <source>
        <dbReference type="PROSITE-ProRule" id="PRU01131"/>
    </source>
</evidence>
<organism evidence="6 7">
    <name type="scientific">Dendrobium catenatum</name>
    <dbReference type="NCBI Taxonomy" id="906689"/>
    <lineage>
        <taxon>Eukaryota</taxon>
        <taxon>Viridiplantae</taxon>
        <taxon>Streptophyta</taxon>
        <taxon>Embryophyta</taxon>
        <taxon>Tracheophyta</taxon>
        <taxon>Spermatophyta</taxon>
        <taxon>Magnoliopsida</taxon>
        <taxon>Liliopsida</taxon>
        <taxon>Asparagales</taxon>
        <taxon>Orchidaceae</taxon>
        <taxon>Epidendroideae</taxon>
        <taxon>Malaxideae</taxon>
        <taxon>Dendrobiinae</taxon>
        <taxon>Dendrobium</taxon>
    </lineage>
</organism>
<dbReference type="EMBL" id="KZ502801">
    <property type="protein sequence ID" value="PKU72847.1"/>
    <property type="molecule type" value="Genomic_DNA"/>
</dbReference>
<sequence>MDDSALSFPSYSFDSLIGMDDIEAGFSGCSAIAAAPPFRRRPTYRSFSLPAATTFFYEDLSDDEPHHFLDSCFLCKKPLSRNDDIFMYRGDTPFCSEVCREEQIEMDEAKEMNWKVAVKKEKQQKQQKKSSSSPNSQTIHVRAGAVVAG</sequence>
<dbReference type="InterPro" id="IPR007650">
    <property type="entry name" value="Zf-FLZ_dom"/>
</dbReference>
<proteinExistence type="inferred from homology"/>
<dbReference type="Proteomes" id="UP000233837">
    <property type="component" value="Unassembled WGS sequence"/>
</dbReference>
<name>A0A2I0WB24_9ASPA</name>
<dbReference type="Pfam" id="PF04570">
    <property type="entry name" value="zf-FLZ"/>
    <property type="match status" value="1"/>
</dbReference>
<feature type="domain" description="FLZ-type" evidence="5">
    <location>
        <begin position="67"/>
        <end position="111"/>
    </location>
</feature>
<feature type="zinc finger region" description="FLZ-type" evidence="3">
    <location>
        <begin position="67"/>
        <end position="111"/>
    </location>
</feature>
<dbReference type="PROSITE" id="PS51795">
    <property type="entry name" value="ZF_FLZ"/>
    <property type="match status" value="1"/>
</dbReference>
<evidence type="ECO:0000256" key="4">
    <source>
        <dbReference type="SAM" id="MobiDB-lite"/>
    </source>
</evidence>
<reference evidence="6 7" key="2">
    <citation type="journal article" date="2017" name="Nature">
        <title>The Apostasia genome and the evolution of orchids.</title>
        <authorList>
            <person name="Zhang G.Q."/>
            <person name="Liu K.W."/>
            <person name="Li Z."/>
            <person name="Lohaus R."/>
            <person name="Hsiao Y.Y."/>
            <person name="Niu S.C."/>
            <person name="Wang J.Y."/>
            <person name="Lin Y.C."/>
            <person name="Xu Q."/>
            <person name="Chen L.J."/>
            <person name="Yoshida K."/>
            <person name="Fujiwara S."/>
            <person name="Wang Z.W."/>
            <person name="Zhang Y.Q."/>
            <person name="Mitsuda N."/>
            <person name="Wang M."/>
            <person name="Liu G.H."/>
            <person name="Pecoraro L."/>
            <person name="Huang H.X."/>
            <person name="Xiao X.J."/>
            <person name="Lin M."/>
            <person name="Wu X.Y."/>
            <person name="Wu W.L."/>
            <person name="Chen Y.Y."/>
            <person name="Chang S.B."/>
            <person name="Sakamoto S."/>
            <person name="Ohme-Takagi M."/>
            <person name="Yagi M."/>
            <person name="Zeng S.J."/>
            <person name="Shen C.Y."/>
            <person name="Yeh C.M."/>
            <person name="Luo Y.B."/>
            <person name="Tsai W.C."/>
            <person name="Van de Peer Y."/>
            <person name="Liu Z.J."/>
        </authorList>
    </citation>
    <scope>NUCLEOTIDE SEQUENCE [LARGE SCALE GENOMIC DNA]</scope>
    <source>
        <tissue evidence="6">The whole plant</tissue>
    </source>
</reference>
<protein>
    <recommendedName>
        <fullName evidence="5">FLZ-type domain-containing protein</fullName>
    </recommendedName>
</protein>